<feature type="domain" description="RNA polymerase sigma-70 region 2" evidence="6">
    <location>
        <begin position="24"/>
        <end position="86"/>
    </location>
</feature>
<dbReference type="InterPro" id="IPR013324">
    <property type="entry name" value="RNA_pol_sigma_r3/r4-like"/>
</dbReference>
<dbReference type="GO" id="GO:0016987">
    <property type="term" value="F:sigma factor activity"/>
    <property type="evidence" value="ECO:0007669"/>
    <property type="project" value="UniProtKB-KW"/>
</dbReference>
<dbReference type="SUPFAM" id="SSF88946">
    <property type="entry name" value="Sigma2 domain of RNA polymerase sigma factors"/>
    <property type="match status" value="1"/>
</dbReference>
<dbReference type="InterPro" id="IPR039425">
    <property type="entry name" value="RNA_pol_sigma-70-like"/>
</dbReference>
<sequence length="187" mass="21212">MEDMDIVALYWARAQEAIARTDEKYGSYCFTVAQNILGSREDSEECVNDTWLGAWNAMPPHRPVVLRPFLAKLTRRLSFNRYRAATAQKRGSGEIAAVLDELRDCADPGGDPEGEAIAAELGQAIRRFVRQLPPREGDLFVRRYFFTEPVAVAARHCGISENHAGVLLSRTRRKLRDHLRQEGFLHE</sequence>
<dbReference type="InterPro" id="IPR036388">
    <property type="entry name" value="WH-like_DNA-bd_sf"/>
</dbReference>
<evidence type="ECO:0000313" key="8">
    <source>
        <dbReference type="EMBL" id="HIR51602.1"/>
    </source>
</evidence>
<evidence type="ECO:0000256" key="1">
    <source>
        <dbReference type="ARBA" id="ARBA00010641"/>
    </source>
</evidence>
<evidence type="ECO:0000256" key="3">
    <source>
        <dbReference type="ARBA" id="ARBA00023082"/>
    </source>
</evidence>
<keyword evidence="2" id="KW-0805">Transcription regulation</keyword>
<dbReference type="InterPro" id="IPR014284">
    <property type="entry name" value="RNA_pol_sigma-70_dom"/>
</dbReference>
<evidence type="ECO:0000256" key="2">
    <source>
        <dbReference type="ARBA" id="ARBA00023015"/>
    </source>
</evidence>
<evidence type="ECO:0000256" key="4">
    <source>
        <dbReference type="ARBA" id="ARBA00023125"/>
    </source>
</evidence>
<dbReference type="Gene3D" id="1.10.1740.10">
    <property type="match status" value="1"/>
</dbReference>
<keyword evidence="4" id="KW-0238">DNA-binding</keyword>
<reference evidence="8" key="1">
    <citation type="submission" date="2020-10" db="EMBL/GenBank/DDBJ databases">
        <authorList>
            <person name="Gilroy R."/>
        </authorList>
    </citation>
    <scope>NUCLEOTIDE SEQUENCE</scope>
    <source>
        <strain evidence="8">ChiBcec15-4380</strain>
    </source>
</reference>
<dbReference type="SUPFAM" id="SSF88659">
    <property type="entry name" value="Sigma3 and sigma4 domains of RNA polymerase sigma factors"/>
    <property type="match status" value="1"/>
</dbReference>
<accession>A0A9D1DJA5</accession>
<dbReference type="AlphaFoldDB" id="A0A9D1DJA5"/>
<comment type="similarity">
    <text evidence="1">Belongs to the sigma-70 factor family. ECF subfamily.</text>
</comment>
<dbReference type="InterPro" id="IPR013249">
    <property type="entry name" value="RNA_pol_sigma70_r4_t2"/>
</dbReference>
<keyword evidence="5" id="KW-0804">Transcription</keyword>
<dbReference type="NCBIfam" id="TIGR02937">
    <property type="entry name" value="sigma70-ECF"/>
    <property type="match status" value="1"/>
</dbReference>
<name>A0A9D1DJA5_9FIRM</name>
<dbReference type="Proteomes" id="UP000824239">
    <property type="component" value="Unassembled WGS sequence"/>
</dbReference>
<dbReference type="EMBL" id="DVHE01000079">
    <property type="protein sequence ID" value="HIR51602.1"/>
    <property type="molecule type" value="Genomic_DNA"/>
</dbReference>
<evidence type="ECO:0000313" key="9">
    <source>
        <dbReference type="Proteomes" id="UP000824239"/>
    </source>
</evidence>
<protein>
    <submittedName>
        <fullName evidence="8">Sigma-70 family RNA polymerase sigma factor</fullName>
    </submittedName>
</protein>
<evidence type="ECO:0000259" key="6">
    <source>
        <dbReference type="Pfam" id="PF04542"/>
    </source>
</evidence>
<dbReference type="Pfam" id="PF08281">
    <property type="entry name" value="Sigma70_r4_2"/>
    <property type="match status" value="1"/>
</dbReference>
<evidence type="ECO:0000256" key="5">
    <source>
        <dbReference type="ARBA" id="ARBA00023163"/>
    </source>
</evidence>
<dbReference type="InterPro" id="IPR007627">
    <property type="entry name" value="RNA_pol_sigma70_r2"/>
</dbReference>
<proteinExistence type="inferred from homology"/>
<dbReference type="GO" id="GO:0006352">
    <property type="term" value="P:DNA-templated transcription initiation"/>
    <property type="evidence" value="ECO:0007669"/>
    <property type="project" value="InterPro"/>
</dbReference>
<gene>
    <name evidence="8" type="ORF">IAA53_10100</name>
</gene>
<dbReference type="GO" id="GO:0003677">
    <property type="term" value="F:DNA binding"/>
    <property type="evidence" value="ECO:0007669"/>
    <property type="project" value="UniProtKB-KW"/>
</dbReference>
<dbReference type="InterPro" id="IPR013325">
    <property type="entry name" value="RNA_pol_sigma_r2"/>
</dbReference>
<dbReference type="PANTHER" id="PTHR43133">
    <property type="entry name" value="RNA POLYMERASE ECF-TYPE SIGMA FACTO"/>
    <property type="match status" value="1"/>
</dbReference>
<organism evidence="8 9">
    <name type="scientific">Candidatus Avoscillospira avicola</name>
    <dbReference type="NCBI Taxonomy" id="2840706"/>
    <lineage>
        <taxon>Bacteria</taxon>
        <taxon>Bacillati</taxon>
        <taxon>Bacillota</taxon>
        <taxon>Clostridia</taxon>
        <taxon>Eubacteriales</taxon>
        <taxon>Oscillospiraceae</taxon>
        <taxon>Oscillospiraceae incertae sedis</taxon>
        <taxon>Candidatus Avoscillospira</taxon>
    </lineage>
</organism>
<keyword evidence="3" id="KW-0731">Sigma factor</keyword>
<evidence type="ECO:0000259" key="7">
    <source>
        <dbReference type="Pfam" id="PF08281"/>
    </source>
</evidence>
<dbReference type="Pfam" id="PF04542">
    <property type="entry name" value="Sigma70_r2"/>
    <property type="match status" value="1"/>
</dbReference>
<feature type="domain" description="RNA polymerase sigma factor 70 region 4 type 2" evidence="7">
    <location>
        <begin position="123"/>
        <end position="175"/>
    </location>
</feature>
<comment type="caution">
    <text evidence="8">The sequence shown here is derived from an EMBL/GenBank/DDBJ whole genome shotgun (WGS) entry which is preliminary data.</text>
</comment>
<dbReference type="PANTHER" id="PTHR43133:SF8">
    <property type="entry name" value="RNA POLYMERASE SIGMA FACTOR HI_1459-RELATED"/>
    <property type="match status" value="1"/>
</dbReference>
<reference evidence="8" key="2">
    <citation type="journal article" date="2021" name="PeerJ">
        <title>Extensive microbial diversity within the chicken gut microbiome revealed by metagenomics and culture.</title>
        <authorList>
            <person name="Gilroy R."/>
            <person name="Ravi A."/>
            <person name="Getino M."/>
            <person name="Pursley I."/>
            <person name="Horton D.L."/>
            <person name="Alikhan N.F."/>
            <person name="Baker D."/>
            <person name="Gharbi K."/>
            <person name="Hall N."/>
            <person name="Watson M."/>
            <person name="Adriaenssens E.M."/>
            <person name="Foster-Nyarko E."/>
            <person name="Jarju S."/>
            <person name="Secka A."/>
            <person name="Antonio M."/>
            <person name="Oren A."/>
            <person name="Chaudhuri R.R."/>
            <person name="La Ragione R."/>
            <person name="Hildebrand F."/>
            <person name="Pallen M.J."/>
        </authorList>
    </citation>
    <scope>NUCLEOTIDE SEQUENCE</scope>
    <source>
        <strain evidence="8">ChiBcec15-4380</strain>
    </source>
</reference>
<dbReference type="Gene3D" id="1.10.10.10">
    <property type="entry name" value="Winged helix-like DNA-binding domain superfamily/Winged helix DNA-binding domain"/>
    <property type="match status" value="1"/>
</dbReference>